<reference evidence="1 2" key="1">
    <citation type="journal article" date="2002" name="Nature">
        <title>Comparison of the genomes of two Xanthomonas pathogens with differing host specificities.</title>
        <authorList>
            <person name="da Silva A.C."/>
            <person name="Ferro J.A."/>
            <person name="Reinach F.C."/>
            <person name="Farah C.S."/>
            <person name="Furlan L.R."/>
            <person name="Quaggio R.B."/>
            <person name="Monteiro-Vitorello C.B."/>
            <person name="Van Sluys M.A."/>
            <person name="Almeida N.F."/>
            <person name="Alves L.M."/>
            <person name="do Amaral A.M."/>
            <person name="Bertolini M.C."/>
            <person name="Camargo L.E."/>
            <person name="Camarotte G."/>
            <person name="Cannavan F."/>
            <person name="Cardozo J."/>
            <person name="Chambergo F."/>
            <person name="Ciapina L.P."/>
            <person name="Cicarelli R.M."/>
            <person name="Coutinho L.L."/>
            <person name="Cursino-Santos J.R."/>
            <person name="El-Dorry H."/>
            <person name="Faria J.B."/>
            <person name="Ferreira A.J."/>
            <person name="Ferreira R.C."/>
            <person name="Ferro M.I."/>
            <person name="Formighieri E.F."/>
            <person name="Franco M.C."/>
            <person name="Greggio C.C."/>
            <person name="Gruber A."/>
            <person name="Katsuyama A.M."/>
            <person name="Kishi L.T."/>
            <person name="Leite R.P."/>
            <person name="Lemos E.G."/>
            <person name="Lemos M.V."/>
            <person name="Locali E.C."/>
            <person name="Machado M.A."/>
            <person name="Madeira A.M."/>
            <person name="Martinez-Rossi N.M."/>
            <person name="Martins E.C."/>
            <person name="Meidanis J."/>
            <person name="Menck C.F."/>
            <person name="Miyaki C.Y."/>
            <person name="Moon D.H."/>
            <person name="Moreira L.M."/>
            <person name="Novo M.T."/>
            <person name="Okura V.K."/>
            <person name="Oliveira M.C."/>
            <person name="Oliveira V.R."/>
            <person name="Pereira H.A."/>
            <person name="Rossi A."/>
            <person name="Sena J.A."/>
            <person name="Silva C."/>
            <person name="de Souza R.F."/>
            <person name="Spinola L.A."/>
            <person name="Takita M.A."/>
            <person name="Tamura R.E."/>
            <person name="Teixeira E.C."/>
            <person name="Tezza R.I."/>
            <person name="Trindade dos Santos M."/>
            <person name="Truffi D."/>
            <person name="Tsai S.M."/>
            <person name="White F.F."/>
            <person name="Setubal J.C."/>
            <person name="Kitajima J.P."/>
        </authorList>
    </citation>
    <scope>NUCLEOTIDE SEQUENCE [LARGE SCALE GENOMIC DNA]</scope>
    <source>
        <strain evidence="1 2">306</strain>
    </source>
</reference>
<evidence type="ECO:0000313" key="1">
    <source>
        <dbReference type="EMBL" id="AAM38564.1"/>
    </source>
</evidence>
<organism evidence="1 2">
    <name type="scientific">Xanthomonas axonopodis pv. citri (strain 306)</name>
    <dbReference type="NCBI Taxonomy" id="190486"/>
    <lineage>
        <taxon>Bacteria</taxon>
        <taxon>Pseudomonadati</taxon>
        <taxon>Pseudomonadota</taxon>
        <taxon>Gammaproteobacteria</taxon>
        <taxon>Lysobacterales</taxon>
        <taxon>Lysobacteraceae</taxon>
        <taxon>Xanthomonas</taxon>
    </lineage>
</organism>
<sequence length="114" mass="11925">MTTMHATPLRGVVGDVVAMMRLATPADARCGHRHVLSAHGRRPSAACAGPACVQHSARICRGRGPAPWFRTAILALDAALAAIRRPGLSQWRAPAMLAPVPSQRAACLCLPASS</sequence>
<accession>A0AAI8ETU9</accession>
<proteinExistence type="predicted"/>
<dbReference type="KEGG" id="xac:XAC3722"/>
<gene>
    <name evidence="1" type="ordered locus">XAC3722</name>
</gene>
<protein>
    <submittedName>
        <fullName evidence="1">Uncharacterized protein</fullName>
    </submittedName>
</protein>
<evidence type="ECO:0000313" key="2">
    <source>
        <dbReference type="Proteomes" id="UP000000576"/>
    </source>
</evidence>
<name>A0AAI8ETU9_XANAC</name>
<dbReference type="AlphaFoldDB" id="A0AAI8ETU9"/>
<dbReference type="Proteomes" id="UP000000576">
    <property type="component" value="Chromosome"/>
</dbReference>
<dbReference type="EMBL" id="AE008923">
    <property type="protein sequence ID" value="AAM38564.1"/>
    <property type="molecule type" value="Genomic_DNA"/>
</dbReference>